<keyword evidence="6" id="KW-0007">Acetylation</keyword>
<keyword evidence="8" id="KW-1185">Reference proteome</keyword>
<feature type="binding site" evidence="6">
    <location>
        <position position="86"/>
    </location>
    <ligand>
        <name>substrate</name>
    </ligand>
</feature>
<dbReference type="OrthoDB" id="9788822at2"/>
<dbReference type="Gene3D" id="3.40.710.10">
    <property type="entry name" value="DD-peptidase/beta-lactamase superfamily"/>
    <property type="match status" value="1"/>
</dbReference>
<evidence type="ECO:0000256" key="2">
    <source>
        <dbReference type="ARBA" id="ARBA00011881"/>
    </source>
</evidence>
<evidence type="ECO:0000313" key="7">
    <source>
        <dbReference type="EMBL" id="TKD51343.1"/>
    </source>
</evidence>
<organism evidence="7 8">
    <name type="scientific">Sphingomonas baiyangensis</name>
    <dbReference type="NCBI Taxonomy" id="2572576"/>
    <lineage>
        <taxon>Bacteria</taxon>
        <taxon>Pseudomonadati</taxon>
        <taxon>Pseudomonadota</taxon>
        <taxon>Alphaproteobacteria</taxon>
        <taxon>Sphingomonadales</taxon>
        <taxon>Sphingomonadaceae</taxon>
        <taxon>Sphingomonas</taxon>
    </lineage>
</organism>
<protein>
    <recommendedName>
        <fullName evidence="3 6">Glutaminase</fullName>
        <ecNumber evidence="3 6">3.5.1.2</ecNumber>
    </recommendedName>
</protein>
<feature type="binding site" evidence="6">
    <location>
        <position position="265"/>
    </location>
    <ligand>
        <name>substrate</name>
    </ligand>
</feature>
<dbReference type="EC" id="3.5.1.2" evidence="3 6"/>
<dbReference type="AlphaFoldDB" id="A0A4U1L4Y8"/>
<comment type="catalytic activity">
    <reaction evidence="5 6">
        <text>L-glutamine + H2O = L-glutamate + NH4(+)</text>
        <dbReference type="Rhea" id="RHEA:15889"/>
        <dbReference type="ChEBI" id="CHEBI:15377"/>
        <dbReference type="ChEBI" id="CHEBI:28938"/>
        <dbReference type="ChEBI" id="CHEBI:29985"/>
        <dbReference type="ChEBI" id="CHEBI:58359"/>
        <dbReference type="EC" id="3.5.1.2"/>
    </reaction>
</comment>
<reference evidence="7 8" key="1">
    <citation type="submission" date="2019-04" db="EMBL/GenBank/DDBJ databases">
        <authorList>
            <person name="Yang Y."/>
            <person name="Wei D."/>
        </authorList>
    </citation>
    <scope>NUCLEOTIDE SEQUENCE [LARGE SCALE GENOMIC DNA]</scope>
    <source>
        <strain evidence="7 8">L-1-4w-11</strain>
    </source>
</reference>
<dbReference type="Pfam" id="PF04960">
    <property type="entry name" value="Glutaminase"/>
    <property type="match status" value="1"/>
</dbReference>
<evidence type="ECO:0000256" key="3">
    <source>
        <dbReference type="ARBA" id="ARBA00012918"/>
    </source>
</evidence>
<evidence type="ECO:0000313" key="8">
    <source>
        <dbReference type="Proteomes" id="UP000309138"/>
    </source>
</evidence>
<dbReference type="RefSeq" id="WP_136943287.1">
    <property type="nucleotide sequence ID" value="NZ_SWKR01000002.1"/>
</dbReference>
<dbReference type="GO" id="GO:0006537">
    <property type="term" value="P:glutamate biosynthetic process"/>
    <property type="evidence" value="ECO:0007669"/>
    <property type="project" value="TreeGrafter"/>
</dbReference>
<comment type="similarity">
    <text evidence="1 6">Belongs to the glutaminase family.</text>
</comment>
<name>A0A4U1L4Y8_9SPHN</name>
<gene>
    <name evidence="6 7" type="primary">glsA</name>
    <name evidence="7" type="ORF">FBR43_11710</name>
</gene>
<dbReference type="GO" id="GO:0006543">
    <property type="term" value="P:L-glutamine catabolic process"/>
    <property type="evidence" value="ECO:0007669"/>
    <property type="project" value="TreeGrafter"/>
</dbReference>
<sequence length="335" mass="35835">MPAADTDQDDAIAARERDELQPVLESIVEDVRGCMDRVADEAREVAEAGGRAFRKTDYDRFGIAVFTRAGTLVPAGNAGVAFPIQSISKVFALEVALEAIGEALWQRMGREPSGDPFNSIIDLERDKGIPRNPFINAGALVVCDMLVGLKGSAGPNHHVVRLVETMLDGAKAPLDADVMASDRSGGDLNRSLMYMAKHHGNLHHPIDAVMEAYVHQCAISLDCRGLAMAGRFLMHDDDTPGDTRGVAATRRARNILALMMLCGQYDGSGDFAYRVGLPAKSGVGGGILAIVPHRASVAVWSPGLDTNGNSRLGVLGLEMLTDRTDWSVFGAVRTL</sequence>
<dbReference type="NCBIfam" id="TIGR03814">
    <property type="entry name" value="Gln_ase"/>
    <property type="match status" value="1"/>
</dbReference>
<dbReference type="InterPro" id="IPR015868">
    <property type="entry name" value="Glutaminase"/>
</dbReference>
<evidence type="ECO:0000256" key="1">
    <source>
        <dbReference type="ARBA" id="ARBA00011076"/>
    </source>
</evidence>
<evidence type="ECO:0000256" key="6">
    <source>
        <dbReference type="HAMAP-Rule" id="MF_00313"/>
    </source>
</evidence>
<dbReference type="Proteomes" id="UP000309138">
    <property type="component" value="Unassembled WGS sequence"/>
</dbReference>
<dbReference type="EMBL" id="SWKR01000002">
    <property type="protein sequence ID" value="TKD51343.1"/>
    <property type="molecule type" value="Genomic_DNA"/>
</dbReference>
<feature type="binding site" evidence="6">
    <location>
        <position position="283"/>
    </location>
    <ligand>
        <name>substrate</name>
    </ligand>
</feature>
<keyword evidence="4 6" id="KW-0378">Hydrolase</keyword>
<dbReference type="PANTHER" id="PTHR12544:SF29">
    <property type="entry name" value="GLUTAMINASE"/>
    <property type="match status" value="1"/>
</dbReference>
<feature type="binding site" evidence="6">
    <location>
        <position position="189"/>
    </location>
    <ligand>
        <name>substrate</name>
    </ligand>
</feature>
<dbReference type="PANTHER" id="PTHR12544">
    <property type="entry name" value="GLUTAMINASE"/>
    <property type="match status" value="1"/>
</dbReference>
<dbReference type="InterPro" id="IPR012338">
    <property type="entry name" value="Beta-lactam/transpept-like"/>
</dbReference>
<feature type="binding site" evidence="6">
    <location>
        <position position="213"/>
    </location>
    <ligand>
        <name>substrate</name>
    </ligand>
</feature>
<proteinExistence type="inferred from homology"/>
<comment type="caution">
    <text evidence="7">The sequence shown here is derived from an EMBL/GenBank/DDBJ whole genome shotgun (WGS) entry which is preliminary data.</text>
</comment>
<evidence type="ECO:0000256" key="4">
    <source>
        <dbReference type="ARBA" id="ARBA00022801"/>
    </source>
</evidence>
<evidence type="ECO:0000256" key="5">
    <source>
        <dbReference type="ARBA" id="ARBA00049534"/>
    </source>
</evidence>
<dbReference type="HAMAP" id="MF_00313">
    <property type="entry name" value="Glutaminase"/>
    <property type="match status" value="1"/>
</dbReference>
<feature type="binding site" evidence="6">
    <location>
        <position position="136"/>
    </location>
    <ligand>
        <name>substrate</name>
    </ligand>
</feature>
<dbReference type="GO" id="GO:0004359">
    <property type="term" value="F:glutaminase activity"/>
    <property type="evidence" value="ECO:0007669"/>
    <property type="project" value="UniProtKB-UniRule"/>
</dbReference>
<dbReference type="SUPFAM" id="SSF56601">
    <property type="entry name" value="beta-lactamase/transpeptidase-like"/>
    <property type="match status" value="1"/>
</dbReference>
<accession>A0A4U1L4Y8</accession>
<comment type="subunit">
    <text evidence="2 6">Homotetramer.</text>
</comment>
<comment type="caution">
    <text evidence="6">Lacks conserved residue(s) required for the propagation of feature annotation.</text>
</comment>